<dbReference type="PANTHER" id="PTHR24379">
    <property type="entry name" value="KRAB AND ZINC FINGER DOMAIN-CONTAINING"/>
    <property type="match status" value="1"/>
</dbReference>
<keyword evidence="4" id="KW-0479">Metal-binding</keyword>
<dbReference type="PROSITE" id="PS50157">
    <property type="entry name" value="ZINC_FINGER_C2H2_2"/>
    <property type="match status" value="11"/>
</dbReference>
<keyword evidence="8" id="KW-0805">Transcription regulation</keyword>
<protein>
    <recommendedName>
        <fullName evidence="14">C2H2-type domain-containing protein</fullName>
    </recommendedName>
</protein>
<keyword evidence="11" id="KW-0539">Nucleus</keyword>
<dbReference type="FunFam" id="3.30.160.60:FF:001228">
    <property type="entry name" value="Zinc finger protein 236"/>
    <property type="match status" value="1"/>
</dbReference>
<evidence type="ECO:0000313" key="16">
    <source>
        <dbReference type="Proteomes" id="UP000694546"/>
    </source>
</evidence>
<evidence type="ECO:0000256" key="10">
    <source>
        <dbReference type="ARBA" id="ARBA00023163"/>
    </source>
</evidence>
<dbReference type="GO" id="GO:0008270">
    <property type="term" value="F:zinc ion binding"/>
    <property type="evidence" value="ECO:0007669"/>
    <property type="project" value="UniProtKB-KW"/>
</dbReference>
<accession>A0A8C5CEA5</accession>
<evidence type="ECO:0000256" key="12">
    <source>
        <dbReference type="PROSITE-ProRule" id="PRU00042"/>
    </source>
</evidence>
<dbReference type="Pfam" id="PF00096">
    <property type="entry name" value="zf-C2H2"/>
    <property type="match status" value="10"/>
</dbReference>
<feature type="domain" description="C2H2-type" evidence="14">
    <location>
        <begin position="228"/>
        <end position="255"/>
    </location>
</feature>
<keyword evidence="16" id="KW-1185">Reference proteome</keyword>
<comment type="subcellular location">
    <subcellularLocation>
        <location evidence="2">Nucleus</location>
    </subcellularLocation>
</comment>
<dbReference type="SUPFAM" id="SSF57667">
    <property type="entry name" value="beta-beta-alpha zinc fingers"/>
    <property type="match status" value="7"/>
</dbReference>
<feature type="domain" description="C2H2-type" evidence="14">
    <location>
        <begin position="287"/>
        <end position="314"/>
    </location>
</feature>
<feature type="domain" description="C2H2-type" evidence="14">
    <location>
        <begin position="343"/>
        <end position="370"/>
    </location>
</feature>
<evidence type="ECO:0000256" key="5">
    <source>
        <dbReference type="ARBA" id="ARBA00022737"/>
    </source>
</evidence>
<evidence type="ECO:0000313" key="15">
    <source>
        <dbReference type="Ensembl" id="ENSGMOP00000061199.1"/>
    </source>
</evidence>
<evidence type="ECO:0000256" key="11">
    <source>
        <dbReference type="ARBA" id="ARBA00023242"/>
    </source>
</evidence>
<dbReference type="InterPro" id="IPR036236">
    <property type="entry name" value="Znf_C2H2_sf"/>
</dbReference>
<dbReference type="FunFam" id="3.30.160.60:FF:002756">
    <property type="entry name" value="Zinc finger protein 1159"/>
    <property type="match status" value="1"/>
</dbReference>
<feature type="domain" description="C2H2-type" evidence="14">
    <location>
        <begin position="485"/>
        <end position="508"/>
    </location>
</feature>
<dbReference type="PROSITE" id="PS00028">
    <property type="entry name" value="ZINC_FINGER_C2H2_1"/>
    <property type="match status" value="11"/>
</dbReference>
<feature type="domain" description="C2H2-type" evidence="14">
    <location>
        <begin position="374"/>
        <end position="401"/>
    </location>
</feature>
<dbReference type="FunFam" id="3.30.160.60:FF:000446">
    <property type="entry name" value="Zinc finger protein"/>
    <property type="match status" value="2"/>
</dbReference>
<dbReference type="Proteomes" id="UP000694546">
    <property type="component" value="Chromosome 15"/>
</dbReference>
<feature type="domain" description="C2H2-type" evidence="14">
    <location>
        <begin position="513"/>
        <end position="540"/>
    </location>
</feature>
<evidence type="ECO:0000256" key="4">
    <source>
        <dbReference type="ARBA" id="ARBA00022723"/>
    </source>
</evidence>
<dbReference type="Gene3D" id="3.30.160.60">
    <property type="entry name" value="Classic Zinc Finger"/>
    <property type="match status" value="10"/>
</dbReference>
<dbReference type="GO" id="GO:0000981">
    <property type="term" value="F:DNA-binding transcription factor activity, RNA polymerase II-specific"/>
    <property type="evidence" value="ECO:0007669"/>
    <property type="project" value="TreeGrafter"/>
</dbReference>
<evidence type="ECO:0000256" key="9">
    <source>
        <dbReference type="ARBA" id="ARBA00023125"/>
    </source>
</evidence>
<keyword evidence="5" id="KW-0677">Repeat</keyword>
<name>A0A8C5CEA5_GADMO</name>
<comment type="function">
    <text evidence="1">May be involved in transcriptional regulation.</text>
</comment>
<evidence type="ECO:0000256" key="2">
    <source>
        <dbReference type="ARBA" id="ARBA00004123"/>
    </source>
</evidence>
<dbReference type="AlphaFoldDB" id="A0A8C5CEA5"/>
<proteinExistence type="inferred from homology"/>
<keyword evidence="10" id="KW-0804">Transcription</keyword>
<comment type="similarity">
    <text evidence="3">Belongs to the krueppel C2H2-type zinc-finger protein family.</text>
</comment>
<reference evidence="15" key="1">
    <citation type="submission" date="2025-08" db="UniProtKB">
        <authorList>
            <consortium name="Ensembl"/>
        </authorList>
    </citation>
    <scope>IDENTIFICATION</scope>
</reference>
<keyword evidence="9" id="KW-0238">DNA-binding</keyword>
<dbReference type="InterPro" id="IPR013087">
    <property type="entry name" value="Znf_C2H2_type"/>
</dbReference>
<evidence type="ECO:0000256" key="3">
    <source>
        <dbReference type="ARBA" id="ARBA00006991"/>
    </source>
</evidence>
<dbReference type="GeneTree" id="ENSGT00950000183169"/>
<dbReference type="SMART" id="SM00355">
    <property type="entry name" value="ZnF_C2H2"/>
    <property type="match status" value="11"/>
</dbReference>
<feature type="domain" description="C2H2-type" evidence="14">
    <location>
        <begin position="596"/>
        <end position="623"/>
    </location>
</feature>
<evidence type="ECO:0000256" key="6">
    <source>
        <dbReference type="ARBA" id="ARBA00022771"/>
    </source>
</evidence>
<dbReference type="OMA" id="DMHCFTA"/>
<evidence type="ECO:0000256" key="1">
    <source>
        <dbReference type="ARBA" id="ARBA00003767"/>
    </source>
</evidence>
<organism evidence="15 16">
    <name type="scientific">Gadus morhua</name>
    <name type="common">Atlantic cod</name>
    <dbReference type="NCBI Taxonomy" id="8049"/>
    <lineage>
        <taxon>Eukaryota</taxon>
        <taxon>Metazoa</taxon>
        <taxon>Chordata</taxon>
        <taxon>Craniata</taxon>
        <taxon>Vertebrata</taxon>
        <taxon>Euteleostomi</taxon>
        <taxon>Actinopterygii</taxon>
        <taxon>Neopterygii</taxon>
        <taxon>Teleostei</taxon>
        <taxon>Neoteleostei</taxon>
        <taxon>Acanthomorphata</taxon>
        <taxon>Zeiogadaria</taxon>
        <taxon>Gadariae</taxon>
        <taxon>Gadiformes</taxon>
        <taxon>Gadoidei</taxon>
        <taxon>Gadidae</taxon>
        <taxon>Gadus</taxon>
    </lineage>
</organism>
<keyword evidence="7" id="KW-0862">Zinc</keyword>
<evidence type="ECO:0000256" key="13">
    <source>
        <dbReference type="SAM" id="MobiDB-lite"/>
    </source>
</evidence>
<evidence type="ECO:0000256" key="8">
    <source>
        <dbReference type="ARBA" id="ARBA00023015"/>
    </source>
</evidence>
<feature type="domain" description="C2H2-type" evidence="14">
    <location>
        <begin position="200"/>
        <end position="227"/>
    </location>
</feature>
<dbReference type="FunFam" id="3.30.160.60:FF:000597">
    <property type="entry name" value="zinc finger protein 236 isoform X3"/>
    <property type="match status" value="1"/>
</dbReference>
<dbReference type="PANTHER" id="PTHR24379:SF127">
    <property type="entry name" value="BLOODY FINGERS-RELATED"/>
    <property type="match status" value="1"/>
</dbReference>
<dbReference type="FunFam" id="3.30.160.60:FF:001049">
    <property type="entry name" value="zinc finger protein 319"/>
    <property type="match status" value="1"/>
</dbReference>
<reference evidence="15" key="2">
    <citation type="submission" date="2025-09" db="UniProtKB">
        <authorList>
            <consortium name="Ensembl"/>
        </authorList>
    </citation>
    <scope>IDENTIFICATION</scope>
</reference>
<sequence length="627" mass="70384">MLGKKRHCKHVYTLFSPIAERLDQKRLVCSAESGGSPLTQVPTKLSSGNKTEVVGLECVLMAESETECDTPGLDTLGSECVIAHSQVDLHYGAETEIMTEEKRGLELEIHGSDLAKIQGLGTELGAVTCVEAIVAETDHDYIKVEHGEMHCFTGDVRSANFGEVLLKGEHDHVVKVESDHGGELTVESENGVIIHEAHGLQCNECGEIFGSIADLHQHFEIHKDLNPYICVHCGESFAVEASLKQHMKIHMKEKPYVPTGVDMVGKGMMDSFTFKSHQMIHLAEKPHRCSECGKSFAAAITLREHMKMHSEDKPYKCTQCRKSFVRRRHLKKHQELHARDKPYTCGQCGKGFATTSNLKQHQKTHAAAMGDKPHRCTQCSKCFAAAATLKEHQRVHSGQKPYKCNQCRKSFVRKRHLKKHQLVHAGGKPYTCSQCGKGFNHSSSLSRHHKIHLRENNMYAAVPSGKGFGYGNAVKREHQQGDKPYMCHHCEKGFNHSSSLSRHQRVHSDGTLYTCPHCGKRFNHSSSLTRHQRVHMDDKPHILSHGQQQQDREQKQLLQQQLLQQQQMQEYNAIPSGKGFSHTITKQRLADGDKPYRCSQCGKGFNHSSSLSRHHRVHSCANEAAVR</sequence>
<dbReference type="FunFam" id="3.30.160.60:FF:000585">
    <property type="entry name" value="zinc finger protein 784"/>
    <property type="match status" value="1"/>
</dbReference>
<dbReference type="GO" id="GO:0000977">
    <property type="term" value="F:RNA polymerase II transcription regulatory region sequence-specific DNA binding"/>
    <property type="evidence" value="ECO:0007669"/>
    <property type="project" value="TreeGrafter"/>
</dbReference>
<dbReference type="Ensembl" id="ENSGMOT00000032934.1">
    <property type="protein sequence ID" value="ENSGMOP00000061199.1"/>
    <property type="gene ID" value="ENSGMOG00000030442.1"/>
</dbReference>
<evidence type="ECO:0000256" key="7">
    <source>
        <dbReference type="ARBA" id="ARBA00022833"/>
    </source>
</evidence>
<feature type="domain" description="C2H2-type" evidence="14">
    <location>
        <begin position="430"/>
        <end position="457"/>
    </location>
</feature>
<dbReference type="FunFam" id="3.30.160.60:FF:000771">
    <property type="entry name" value="zinc finger protein 648"/>
    <property type="match status" value="3"/>
</dbReference>
<feature type="domain" description="C2H2-type" evidence="14">
    <location>
        <begin position="315"/>
        <end position="342"/>
    </location>
</feature>
<evidence type="ECO:0000259" key="14">
    <source>
        <dbReference type="PROSITE" id="PS50157"/>
    </source>
</evidence>
<keyword evidence="6 12" id="KW-0863">Zinc-finger</keyword>
<feature type="region of interest" description="Disordered" evidence="13">
    <location>
        <begin position="607"/>
        <end position="627"/>
    </location>
</feature>
<feature type="domain" description="C2H2-type" evidence="14">
    <location>
        <begin position="402"/>
        <end position="429"/>
    </location>
</feature>
<dbReference type="GO" id="GO:0005634">
    <property type="term" value="C:nucleus"/>
    <property type="evidence" value="ECO:0007669"/>
    <property type="project" value="UniProtKB-SubCell"/>
</dbReference>